<keyword evidence="4" id="KW-1003">Cell membrane</keyword>
<feature type="domain" description="ABC transmembrane type-1" evidence="13">
    <location>
        <begin position="80"/>
        <end position="358"/>
    </location>
</feature>
<keyword evidence="15" id="KW-1185">Reference proteome</keyword>
<keyword evidence="7" id="KW-0067">ATP-binding</keyword>
<dbReference type="EMBL" id="CP014584">
    <property type="protein sequence ID" value="ANZ73797.1"/>
    <property type="molecule type" value="Genomic_DNA"/>
</dbReference>
<organism evidence="14 15">
    <name type="scientific">Komagataella pastoris</name>
    <name type="common">Yeast</name>
    <name type="synonym">Pichia pastoris</name>
    <dbReference type="NCBI Taxonomy" id="4922"/>
    <lineage>
        <taxon>Eukaryota</taxon>
        <taxon>Fungi</taxon>
        <taxon>Dikarya</taxon>
        <taxon>Ascomycota</taxon>
        <taxon>Saccharomycotina</taxon>
        <taxon>Pichiomycetes</taxon>
        <taxon>Pichiales</taxon>
        <taxon>Pichiaceae</taxon>
        <taxon>Komagataella</taxon>
    </lineage>
</organism>
<dbReference type="GO" id="GO:0005524">
    <property type="term" value="F:ATP binding"/>
    <property type="evidence" value="ECO:0007669"/>
    <property type="project" value="UniProtKB-KW"/>
</dbReference>
<dbReference type="GO" id="GO:0015421">
    <property type="term" value="F:ABC-type oligopeptide transporter activity"/>
    <property type="evidence" value="ECO:0007669"/>
    <property type="project" value="TreeGrafter"/>
</dbReference>
<feature type="domain" description="ABC transporter" evidence="12">
    <location>
        <begin position="401"/>
        <end position="646"/>
    </location>
</feature>
<keyword evidence="3" id="KW-0813">Transport</keyword>
<dbReference type="OrthoDB" id="6500128at2759"/>
<dbReference type="PANTHER" id="PTHR43394:SF27">
    <property type="entry name" value="ATP-DEPENDENT TRANSLOCASE ABCB1-LIKE"/>
    <property type="match status" value="1"/>
</dbReference>
<dbReference type="Pfam" id="PF00664">
    <property type="entry name" value="ABC_membrane"/>
    <property type="match status" value="2"/>
</dbReference>
<evidence type="ECO:0000256" key="7">
    <source>
        <dbReference type="ARBA" id="ARBA00022840"/>
    </source>
</evidence>
<dbReference type="InterPro" id="IPR027417">
    <property type="entry name" value="P-loop_NTPase"/>
</dbReference>
<dbReference type="CDD" id="cd03249">
    <property type="entry name" value="ABC_MTABC3_MDL1_MDL2"/>
    <property type="match status" value="2"/>
</dbReference>
<evidence type="ECO:0000313" key="14">
    <source>
        <dbReference type="EMBL" id="ANZ73797.1"/>
    </source>
</evidence>
<feature type="transmembrane region" description="Helical" evidence="11">
    <location>
        <begin position="986"/>
        <end position="1007"/>
    </location>
</feature>
<keyword evidence="8 11" id="KW-1133">Transmembrane helix</keyword>
<feature type="transmembrane region" description="Helical" evidence="11">
    <location>
        <begin position="340"/>
        <end position="364"/>
    </location>
</feature>
<dbReference type="CDD" id="cd18578">
    <property type="entry name" value="ABC_6TM_Pgp_ABCB1_D2_like"/>
    <property type="match status" value="1"/>
</dbReference>
<comment type="similarity">
    <text evidence="2">Belongs to the ABC transporter superfamily. ABCB family. Multidrug resistance exporter (TC 3.A.1.201) subfamily.</text>
</comment>
<dbReference type="CDD" id="cd18577">
    <property type="entry name" value="ABC_6TM_Pgp_ABCB1_D1_like"/>
    <property type="match status" value="1"/>
</dbReference>
<dbReference type="GO" id="GO:0005743">
    <property type="term" value="C:mitochondrial inner membrane"/>
    <property type="evidence" value="ECO:0007669"/>
    <property type="project" value="TreeGrafter"/>
</dbReference>
<feature type="transmembrane region" description="Helical" evidence="11">
    <location>
        <begin position="845"/>
        <end position="863"/>
    </location>
</feature>
<feature type="transmembrane region" description="Helical" evidence="11">
    <location>
        <begin position="770"/>
        <end position="791"/>
    </location>
</feature>
<name>A0A1B2J750_PICPA</name>
<evidence type="ECO:0000256" key="4">
    <source>
        <dbReference type="ARBA" id="ARBA00022475"/>
    </source>
</evidence>
<feature type="transmembrane region" description="Helical" evidence="11">
    <location>
        <begin position="951"/>
        <end position="971"/>
    </location>
</feature>
<gene>
    <name evidence="14" type="ORF">ATY40_BA7500081</name>
</gene>
<dbReference type="PROSITE" id="PS50929">
    <property type="entry name" value="ABC_TM1F"/>
    <property type="match status" value="2"/>
</dbReference>
<dbReference type="FunFam" id="3.40.50.300:FF:000302">
    <property type="entry name" value="ATP-binding cassette subfamily B member 5"/>
    <property type="match status" value="1"/>
</dbReference>
<evidence type="ECO:0000256" key="2">
    <source>
        <dbReference type="ARBA" id="ARBA00007577"/>
    </source>
</evidence>
<sequence>MSIFRRRKKEGSDKGSLPAYGTLEEKADDDEVSKNIDELDPRIAGILKDQIKVEPYDASLVDLYGMLQGWEYYLAMAAYVCSIAAGAALPLMTLIVGDMAQQFTDFSVGFYSDSQFMDKIEENALYFVYLGVGLLVFSYFSTLLHIVVSEIIASRIKEKLIWSILHQNMAYLDSIGSGEITSSISSDSQLIQQGVSEKIGLAVQSTATVISALVLAFIIYWKLALILLSVTAAFVLFSTPTSSAVMKAYTGALASYGKASSVAEEAFSAIKTATAFGAHEFQLQKYDQLILESKSYGTTKAISMALMLGCLWFVIFANYALAFWQGSRFMVSDDSGIRKILTACMAMLFGSATIGFITVSLKYVTVGIGAASKLFAIINRKPYFDSASNAGEKIEQFDGSISFRNVSTRYPTRPNIAVLSDFTLDIRPGQTVALVGESGSGKSTVIALLERFYEYLDGDILLDGVDLKSLNIKWVRQQMALVQQEPVLFGTSIYENVCYGLVGSKYEKVSEEVKRELVEKACKDANAWEFISQMSNGLDTQVGERGLSLSGGQKQRIAIARAIISEPKILLLDEATSALDTRSEGIVQEALNRLGKTRTTIVIAHRLSTIQNADLIVVLSKGKIVETGSHKELLKKKGKYHQLVEIQNIRNRISNSRSQAPISLSNSSDLDSVSHKIDRVESLIYERAPAGTIDESAKDEQSILQLFFMLLKINEGDYHLMIPFLFFAIVAGMGYPSLSLLMGPIIEAFQVSGPQDYPHMRSQINKYSGFLFMVGCVLLIDYFVLISFMILSSERLVYKMRYRCFKQYLRQDMTFFDQPENKVGILVATLAKDPQDIEGLSGGTTAQLTVSVVTVIAGIILSVSINWRLGLVCTATIPILLGCGFFSIHLQNLFEERCLKSYQNSASYACEQVSALRTVISLTREWGVYEKYRSSIRNQVKRSRKSVVKTAFLYALIQGMTPWIFALGFWYGSRLMLEGRCTTREFFTVLMAILFGTQTAGEFFSYAPGMGMAKQAAINIKRILGTRPKSIDIESEDGAKVNPLDVKGEVELRNVTFRYPTRLEVPVLIDLNLVIKPGQYVGLVGASGCGKSTTIGLIERFYDPESGQVLLDGKDIRDLHLRSYREVLALVQQEPVLFSGSIRDNITVGSVTEVSEEDIMEACKEANIYDFISSLPEGLNTLCGNKGTMLSGGQKQRVAIARALIRNPRVLLLDEATSALDSESERAVQDAIDKASKGRTTISIAHRLSTVQNCDMIYVFEAGKIIESGKHDELLNLKGKYYDLVQLQELNP</sequence>
<dbReference type="SUPFAM" id="SSF52540">
    <property type="entry name" value="P-loop containing nucleoside triphosphate hydrolases"/>
    <property type="match status" value="2"/>
</dbReference>
<dbReference type="Gene3D" id="3.40.50.300">
    <property type="entry name" value="P-loop containing nucleotide triphosphate hydrolases"/>
    <property type="match status" value="2"/>
</dbReference>
<feature type="transmembrane region" description="Helical" evidence="11">
    <location>
        <begin position="301"/>
        <end position="320"/>
    </location>
</feature>
<dbReference type="SMART" id="SM00382">
    <property type="entry name" value="AAA"/>
    <property type="match status" value="2"/>
</dbReference>
<dbReference type="PROSITE" id="PS00211">
    <property type="entry name" value="ABC_TRANSPORTER_1"/>
    <property type="match status" value="2"/>
</dbReference>
<accession>A0A1B2J750</accession>
<evidence type="ECO:0000256" key="10">
    <source>
        <dbReference type="SAM" id="MobiDB-lite"/>
    </source>
</evidence>
<evidence type="ECO:0000256" key="8">
    <source>
        <dbReference type="ARBA" id="ARBA00022989"/>
    </source>
</evidence>
<evidence type="ECO:0000256" key="3">
    <source>
        <dbReference type="ARBA" id="ARBA00022448"/>
    </source>
</evidence>
<feature type="region of interest" description="Disordered" evidence="10">
    <location>
        <begin position="1"/>
        <end position="29"/>
    </location>
</feature>
<evidence type="ECO:0000256" key="6">
    <source>
        <dbReference type="ARBA" id="ARBA00022741"/>
    </source>
</evidence>
<keyword evidence="9 11" id="KW-0472">Membrane</keyword>
<dbReference type="FunFam" id="3.40.50.300:FF:000251">
    <property type="entry name" value="ABC transporter B family member 19"/>
    <property type="match status" value="1"/>
</dbReference>
<evidence type="ECO:0000259" key="13">
    <source>
        <dbReference type="PROSITE" id="PS50929"/>
    </source>
</evidence>
<keyword evidence="5 11" id="KW-0812">Transmembrane</keyword>
<evidence type="ECO:0000256" key="11">
    <source>
        <dbReference type="SAM" id="Phobius"/>
    </source>
</evidence>
<evidence type="ECO:0000313" key="15">
    <source>
        <dbReference type="Proteomes" id="UP000094565"/>
    </source>
</evidence>
<feature type="domain" description="ABC transporter" evidence="12">
    <location>
        <begin position="1050"/>
        <end position="1287"/>
    </location>
</feature>
<dbReference type="InterPro" id="IPR003439">
    <property type="entry name" value="ABC_transporter-like_ATP-bd"/>
</dbReference>
<reference evidence="14 15" key="1">
    <citation type="submission" date="2016-02" db="EMBL/GenBank/DDBJ databases">
        <title>Comparative genomic and transcriptomic foundation for Pichia pastoris.</title>
        <authorList>
            <person name="Love K.R."/>
            <person name="Shah K.A."/>
            <person name="Whittaker C.A."/>
            <person name="Wu J."/>
            <person name="Bartlett M.C."/>
            <person name="Ma D."/>
            <person name="Leeson R.L."/>
            <person name="Priest M."/>
            <person name="Young S.K."/>
            <person name="Love J.C."/>
        </authorList>
    </citation>
    <scope>NUCLEOTIDE SEQUENCE [LARGE SCALE GENOMIC DNA]</scope>
    <source>
        <strain evidence="14 15">ATCC 28485</strain>
    </source>
</reference>
<dbReference type="PROSITE" id="PS50893">
    <property type="entry name" value="ABC_TRANSPORTER_2"/>
    <property type="match status" value="2"/>
</dbReference>
<dbReference type="InterPro" id="IPR036640">
    <property type="entry name" value="ABC1_TM_sf"/>
</dbReference>
<evidence type="ECO:0000256" key="9">
    <source>
        <dbReference type="ARBA" id="ARBA00023136"/>
    </source>
</evidence>
<dbReference type="InterPro" id="IPR011527">
    <property type="entry name" value="ABC1_TM_dom"/>
</dbReference>
<feature type="transmembrane region" description="Helical" evidence="11">
    <location>
        <begin position="126"/>
        <end position="148"/>
    </location>
</feature>
<feature type="transmembrane region" description="Helical" evidence="11">
    <location>
        <begin position="718"/>
        <end position="735"/>
    </location>
</feature>
<protein>
    <submittedName>
        <fullName evidence="14">BA75_00081T0</fullName>
    </submittedName>
</protein>
<feature type="transmembrane region" description="Helical" evidence="11">
    <location>
        <begin position="869"/>
        <end position="890"/>
    </location>
</feature>
<dbReference type="GO" id="GO:0016887">
    <property type="term" value="F:ATP hydrolysis activity"/>
    <property type="evidence" value="ECO:0007669"/>
    <property type="project" value="InterPro"/>
</dbReference>
<dbReference type="Proteomes" id="UP000094565">
    <property type="component" value="Chromosome 1"/>
</dbReference>
<dbReference type="GO" id="GO:0090374">
    <property type="term" value="P:oligopeptide export from mitochondrion"/>
    <property type="evidence" value="ECO:0007669"/>
    <property type="project" value="TreeGrafter"/>
</dbReference>
<comment type="subcellular location">
    <subcellularLocation>
        <location evidence="1">Membrane</location>
        <topology evidence="1">Multi-pass membrane protein</topology>
    </subcellularLocation>
</comment>
<dbReference type="SUPFAM" id="SSF90123">
    <property type="entry name" value="ABC transporter transmembrane region"/>
    <property type="match status" value="2"/>
</dbReference>
<proteinExistence type="inferred from homology"/>
<dbReference type="InterPro" id="IPR017871">
    <property type="entry name" value="ABC_transporter-like_CS"/>
</dbReference>
<dbReference type="InterPro" id="IPR039421">
    <property type="entry name" value="Type_1_exporter"/>
</dbReference>
<evidence type="ECO:0000256" key="1">
    <source>
        <dbReference type="ARBA" id="ARBA00004141"/>
    </source>
</evidence>
<evidence type="ECO:0000259" key="12">
    <source>
        <dbReference type="PROSITE" id="PS50893"/>
    </source>
</evidence>
<dbReference type="PANTHER" id="PTHR43394">
    <property type="entry name" value="ATP-DEPENDENT PERMEASE MDL1, MITOCHONDRIAL"/>
    <property type="match status" value="1"/>
</dbReference>
<feature type="transmembrane region" description="Helical" evidence="11">
    <location>
        <begin position="72"/>
        <end position="96"/>
    </location>
</feature>
<feature type="domain" description="ABC transmembrane type-1" evidence="13">
    <location>
        <begin position="725"/>
        <end position="1012"/>
    </location>
</feature>
<dbReference type="Gene3D" id="1.20.1560.10">
    <property type="entry name" value="ABC transporter type 1, transmembrane domain"/>
    <property type="match status" value="1"/>
</dbReference>
<dbReference type="InterPro" id="IPR003593">
    <property type="entry name" value="AAA+_ATPase"/>
</dbReference>
<dbReference type="Pfam" id="PF00005">
    <property type="entry name" value="ABC_tran"/>
    <property type="match status" value="2"/>
</dbReference>
<keyword evidence="6" id="KW-0547">Nucleotide-binding</keyword>
<evidence type="ECO:0000256" key="5">
    <source>
        <dbReference type="ARBA" id="ARBA00022692"/>
    </source>
</evidence>